<dbReference type="EMBL" id="JBEOQB010000001">
    <property type="protein sequence ID" value="MEZ0450684.1"/>
    <property type="molecule type" value="Genomic_DNA"/>
</dbReference>
<organism evidence="5 6">
    <name type="scientific">Sphingobacterium thalpophilum</name>
    <dbReference type="NCBI Taxonomy" id="259"/>
    <lineage>
        <taxon>Bacteria</taxon>
        <taxon>Pseudomonadati</taxon>
        <taxon>Bacteroidota</taxon>
        <taxon>Sphingobacteriia</taxon>
        <taxon>Sphingobacteriales</taxon>
        <taxon>Sphingobacteriaceae</taxon>
        <taxon>Sphingobacterium</taxon>
    </lineage>
</organism>
<gene>
    <name evidence="5" type="ORF">ABTW24_03660</name>
</gene>
<keyword evidence="6" id="KW-1185">Reference proteome</keyword>
<keyword evidence="2" id="KW-0067">ATP-binding</keyword>
<dbReference type="SUPFAM" id="SSF52540">
    <property type="entry name" value="P-loop containing nucleoside triphosphate hydrolases"/>
    <property type="match status" value="1"/>
</dbReference>
<evidence type="ECO:0000259" key="4">
    <source>
        <dbReference type="SMART" id="SM00534"/>
    </source>
</evidence>
<name>A0ABV4H886_9SPHI</name>
<dbReference type="Gene3D" id="1.10.1420.10">
    <property type="match status" value="1"/>
</dbReference>
<dbReference type="InterPro" id="IPR045076">
    <property type="entry name" value="MutS"/>
</dbReference>
<dbReference type="InterPro" id="IPR036187">
    <property type="entry name" value="DNA_mismatch_repair_MutS_sf"/>
</dbReference>
<accession>A0ABV4H886</accession>
<dbReference type="SMART" id="SM00534">
    <property type="entry name" value="MUTSac"/>
    <property type="match status" value="1"/>
</dbReference>
<reference evidence="5 6" key="1">
    <citation type="submission" date="2024-06" db="EMBL/GenBank/DDBJ databases">
        <title>Soil Sphingobacterium thalpophilum.</title>
        <authorList>
            <person name="Yang J."/>
            <person name="Li J."/>
        </authorList>
    </citation>
    <scope>NUCLEOTIDE SEQUENCE [LARGE SCALE GENOMIC DNA]</scope>
    <source>
        <strain evidence="5 6">22g91tb</strain>
    </source>
</reference>
<dbReference type="PANTHER" id="PTHR11361:SF99">
    <property type="entry name" value="DNA MISMATCH REPAIR PROTEIN"/>
    <property type="match status" value="1"/>
</dbReference>
<evidence type="ECO:0000256" key="2">
    <source>
        <dbReference type="ARBA" id="ARBA00022840"/>
    </source>
</evidence>
<proteinExistence type="predicted"/>
<dbReference type="InterPro" id="IPR000432">
    <property type="entry name" value="DNA_mismatch_repair_MutS_C"/>
</dbReference>
<dbReference type="Gene3D" id="3.40.50.300">
    <property type="entry name" value="P-loop containing nucleotide triphosphate hydrolases"/>
    <property type="match status" value="1"/>
</dbReference>
<sequence length="440" mass="49938">MKFKIDKQTLEELQILGKYKEGSQYHMFNRVKTYHGEQLLDEIFRCPLLDETAINNRSATFRYFQDRELEFPYDPSQITRVREYMDSASSDSLLSASAKLLTKRLMSMLIHDHRYQQVVEGIHATVAVLRQTSDWIASFENPTAFVQQWKDRLYLFLQKPKVKEIQVIDIFQSIPLSKLAQLDYCLKTQLREDLEQLFDFIAWADVAAAVAAVASQHHLNYAEASPAEDNLLECKNLRHPSLKHAVGNDLKMNLTQHVLFLTGANMAGKSTWMKALGISIYMAHLGFPVAADSFRFSVKEGICSSINTADSIDQGYSHFYAEVMRVKEAATLVATGLRLFLIFDELFKGTNVKDAYDGTLAVVQGLADYRQSLMVVSTHIVEVGAVIGNLPGVQCRFMPTTLENGMPRYTYRLQAGITEDRQGMMIIQNEGILDMLENCQ</sequence>
<evidence type="ECO:0000313" key="6">
    <source>
        <dbReference type="Proteomes" id="UP001566204"/>
    </source>
</evidence>
<evidence type="ECO:0000256" key="3">
    <source>
        <dbReference type="ARBA" id="ARBA00023125"/>
    </source>
</evidence>
<dbReference type="PANTHER" id="PTHR11361">
    <property type="entry name" value="DNA MISMATCH REPAIR PROTEIN MUTS FAMILY MEMBER"/>
    <property type="match status" value="1"/>
</dbReference>
<dbReference type="Proteomes" id="UP001566204">
    <property type="component" value="Unassembled WGS sequence"/>
</dbReference>
<keyword evidence="3" id="KW-0238">DNA-binding</keyword>
<keyword evidence="1" id="KW-0547">Nucleotide-binding</keyword>
<protein>
    <submittedName>
        <fullName evidence="5">DNA mismatch repair protein</fullName>
    </submittedName>
</protein>
<dbReference type="Pfam" id="PF00488">
    <property type="entry name" value="MutS_V"/>
    <property type="match status" value="1"/>
</dbReference>
<feature type="domain" description="DNA mismatch repair proteins mutS family" evidence="4">
    <location>
        <begin position="256"/>
        <end position="437"/>
    </location>
</feature>
<dbReference type="InterPro" id="IPR027417">
    <property type="entry name" value="P-loop_NTPase"/>
</dbReference>
<evidence type="ECO:0000256" key="1">
    <source>
        <dbReference type="ARBA" id="ARBA00022741"/>
    </source>
</evidence>
<evidence type="ECO:0000313" key="5">
    <source>
        <dbReference type="EMBL" id="MEZ0450684.1"/>
    </source>
</evidence>
<dbReference type="RefSeq" id="WP_324758223.1">
    <property type="nucleotide sequence ID" value="NZ_CP141191.1"/>
</dbReference>
<comment type="caution">
    <text evidence="5">The sequence shown here is derived from an EMBL/GenBank/DDBJ whole genome shotgun (WGS) entry which is preliminary data.</text>
</comment>
<dbReference type="SUPFAM" id="SSF48334">
    <property type="entry name" value="DNA repair protein MutS, domain III"/>
    <property type="match status" value="1"/>
</dbReference>